<protein>
    <submittedName>
        <fullName evidence="2">Uncharacterized protein</fullName>
    </submittedName>
</protein>
<feature type="region of interest" description="Disordered" evidence="1">
    <location>
        <begin position="70"/>
        <end position="90"/>
    </location>
</feature>
<keyword evidence="3" id="KW-1185">Reference proteome</keyword>
<dbReference type="EMBL" id="RHFK02000007">
    <property type="protein sequence ID" value="TWW73121.1"/>
    <property type="molecule type" value="Genomic_DNA"/>
</dbReference>
<evidence type="ECO:0000256" key="1">
    <source>
        <dbReference type="SAM" id="MobiDB-lite"/>
    </source>
</evidence>
<organism evidence="2 3">
    <name type="scientific">Takifugu flavidus</name>
    <name type="common">sansaifugu</name>
    <dbReference type="NCBI Taxonomy" id="433684"/>
    <lineage>
        <taxon>Eukaryota</taxon>
        <taxon>Metazoa</taxon>
        <taxon>Chordata</taxon>
        <taxon>Craniata</taxon>
        <taxon>Vertebrata</taxon>
        <taxon>Euteleostomi</taxon>
        <taxon>Actinopterygii</taxon>
        <taxon>Neopterygii</taxon>
        <taxon>Teleostei</taxon>
        <taxon>Neoteleostei</taxon>
        <taxon>Acanthomorphata</taxon>
        <taxon>Eupercaria</taxon>
        <taxon>Tetraodontiformes</taxon>
        <taxon>Tetradontoidea</taxon>
        <taxon>Tetraodontidae</taxon>
        <taxon>Takifugu</taxon>
    </lineage>
</organism>
<dbReference type="Proteomes" id="UP000324091">
    <property type="component" value="Chromosome 15"/>
</dbReference>
<comment type="caution">
    <text evidence="2">The sequence shown here is derived from an EMBL/GenBank/DDBJ whole genome shotgun (WGS) entry which is preliminary data.</text>
</comment>
<sequence>MKKMEQKPHTGPRGGGQEVKGLLSQVGGRVEADLLSDLIRVLMVRVVPSHIFGFCKESFCSDTHGAEWRLTHVPQEDEDEDEDEETDARL</sequence>
<name>A0A5C6P2Y4_9TELE</name>
<evidence type="ECO:0000313" key="3">
    <source>
        <dbReference type="Proteomes" id="UP000324091"/>
    </source>
</evidence>
<feature type="region of interest" description="Disordered" evidence="1">
    <location>
        <begin position="1"/>
        <end position="22"/>
    </location>
</feature>
<proteinExistence type="predicted"/>
<gene>
    <name evidence="2" type="ORF">D4764_15G0005150</name>
</gene>
<accession>A0A5C6P2Y4</accession>
<dbReference type="AlphaFoldDB" id="A0A5C6P2Y4"/>
<reference evidence="2 3" key="1">
    <citation type="submission" date="2019-04" db="EMBL/GenBank/DDBJ databases">
        <title>Chromosome genome assembly for Takifugu flavidus.</title>
        <authorList>
            <person name="Xiao S."/>
        </authorList>
    </citation>
    <scope>NUCLEOTIDE SEQUENCE [LARGE SCALE GENOMIC DNA]</scope>
    <source>
        <strain evidence="2">HTHZ2018</strain>
        <tissue evidence="2">Muscle</tissue>
    </source>
</reference>
<evidence type="ECO:0000313" key="2">
    <source>
        <dbReference type="EMBL" id="TWW73121.1"/>
    </source>
</evidence>
<feature type="compositionally biased region" description="Acidic residues" evidence="1">
    <location>
        <begin position="76"/>
        <end position="90"/>
    </location>
</feature>